<dbReference type="PANTHER" id="PTHR32010:SF18">
    <property type="entry name" value="DUF789 FAMILY PROTEIN"/>
    <property type="match status" value="1"/>
</dbReference>
<keyword evidence="2" id="KW-1185">Reference proteome</keyword>
<accession>A0A251MTP3</accession>
<gene>
    <name evidence="1" type="ORF">PRUPE_8G055500</name>
</gene>
<dbReference type="Gramene" id="ONH90466">
    <property type="protein sequence ID" value="ONH90466"/>
    <property type="gene ID" value="PRUPE_8G055500"/>
</dbReference>
<dbReference type="PANTHER" id="PTHR32010">
    <property type="entry name" value="PHOTOSYSTEM II STABILITY/ASSEMBLY FACTOR HCF136, CHLOROPLASTIC"/>
    <property type="match status" value="1"/>
</dbReference>
<evidence type="ECO:0000313" key="1">
    <source>
        <dbReference type="EMBL" id="ONH90466.1"/>
    </source>
</evidence>
<name>A0A251MTP3_PRUPE</name>
<dbReference type="AlphaFoldDB" id="A0A251MTP3"/>
<dbReference type="Proteomes" id="UP000006882">
    <property type="component" value="Chromosome G8"/>
</dbReference>
<proteinExistence type="predicted"/>
<reference evidence="1 2" key="1">
    <citation type="journal article" date="2013" name="Nat. Genet.">
        <title>The high-quality draft genome of peach (Prunus persica) identifies unique patterns of genetic diversity, domestication and genome evolution.</title>
        <authorList>
            <consortium name="International Peach Genome Initiative"/>
            <person name="Verde I."/>
            <person name="Abbott A.G."/>
            <person name="Scalabrin S."/>
            <person name="Jung S."/>
            <person name="Shu S."/>
            <person name="Marroni F."/>
            <person name="Zhebentyayeva T."/>
            <person name="Dettori M.T."/>
            <person name="Grimwood J."/>
            <person name="Cattonaro F."/>
            <person name="Zuccolo A."/>
            <person name="Rossini L."/>
            <person name="Jenkins J."/>
            <person name="Vendramin E."/>
            <person name="Meisel L.A."/>
            <person name="Decroocq V."/>
            <person name="Sosinski B."/>
            <person name="Prochnik S."/>
            <person name="Mitros T."/>
            <person name="Policriti A."/>
            <person name="Cipriani G."/>
            <person name="Dondini L."/>
            <person name="Ficklin S."/>
            <person name="Goodstein D.M."/>
            <person name="Xuan P."/>
            <person name="Del Fabbro C."/>
            <person name="Aramini V."/>
            <person name="Copetti D."/>
            <person name="Gonzalez S."/>
            <person name="Horner D.S."/>
            <person name="Falchi R."/>
            <person name="Lucas S."/>
            <person name="Mica E."/>
            <person name="Maldonado J."/>
            <person name="Lazzari B."/>
            <person name="Bielenberg D."/>
            <person name="Pirona R."/>
            <person name="Miculan M."/>
            <person name="Barakat A."/>
            <person name="Testolin R."/>
            <person name="Stella A."/>
            <person name="Tartarini S."/>
            <person name="Tonutti P."/>
            <person name="Arus P."/>
            <person name="Orellana A."/>
            <person name="Wells C."/>
            <person name="Main D."/>
            <person name="Vizzotto G."/>
            <person name="Silva H."/>
            <person name="Salamini F."/>
            <person name="Schmutz J."/>
            <person name="Morgante M."/>
            <person name="Rokhsar D.S."/>
        </authorList>
    </citation>
    <scope>NUCLEOTIDE SEQUENCE [LARGE SCALE GENOMIC DNA]</scope>
    <source>
        <strain evidence="2">cv. Nemared</strain>
    </source>
</reference>
<organism evidence="1 2">
    <name type="scientific">Prunus persica</name>
    <name type="common">Peach</name>
    <name type="synonym">Amygdalus persica</name>
    <dbReference type="NCBI Taxonomy" id="3760"/>
    <lineage>
        <taxon>Eukaryota</taxon>
        <taxon>Viridiplantae</taxon>
        <taxon>Streptophyta</taxon>
        <taxon>Embryophyta</taxon>
        <taxon>Tracheophyta</taxon>
        <taxon>Spermatophyta</taxon>
        <taxon>Magnoliopsida</taxon>
        <taxon>eudicotyledons</taxon>
        <taxon>Gunneridae</taxon>
        <taxon>Pentapetalae</taxon>
        <taxon>rosids</taxon>
        <taxon>fabids</taxon>
        <taxon>Rosales</taxon>
        <taxon>Rosaceae</taxon>
        <taxon>Amygdaloideae</taxon>
        <taxon>Amygdaleae</taxon>
        <taxon>Prunus</taxon>
    </lineage>
</organism>
<protein>
    <submittedName>
        <fullName evidence="1">Uncharacterized protein</fullName>
    </submittedName>
</protein>
<evidence type="ECO:0000313" key="2">
    <source>
        <dbReference type="Proteomes" id="UP000006882"/>
    </source>
</evidence>
<sequence length="172" mass="19672">MRDRWSEKSSKLLKQCGIGRVLFREPDGHWRTVALPPVCPDNINHLVSGTLVNMDTLHLVYPPPIYPFKVNRQKVLKGPPLDFTYSVKSFTGRRCTGSAMRHQSRNKTWQIKLLNGIHTRVSCYGDMHTKCYSDMYDSFVLDSISIGSNSGDRTNAGHDEKHAEKEIFKTDF</sequence>
<dbReference type="EMBL" id="CM007658">
    <property type="protein sequence ID" value="ONH90466.1"/>
    <property type="molecule type" value="Genomic_DNA"/>
</dbReference>